<evidence type="ECO:0000256" key="10">
    <source>
        <dbReference type="ARBA" id="ARBA00023237"/>
    </source>
</evidence>
<dbReference type="PANTHER" id="PTHR34501:SF9">
    <property type="entry name" value="MAJOR OUTER MEMBRANE PROTEIN P.IA"/>
    <property type="match status" value="1"/>
</dbReference>
<evidence type="ECO:0000256" key="4">
    <source>
        <dbReference type="ARBA" id="ARBA00022452"/>
    </source>
</evidence>
<evidence type="ECO:0000256" key="3">
    <source>
        <dbReference type="ARBA" id="ARBA00022448"/>
    </source>
</evidence>
<evidence type="ECO:0000256" key="5">
    <source>
        <dbReference type="ARBA" id="ARBA00022692"/>
    </source>
</evidence>
<comment type="subunit">
    <text evidence="2">Homotrimer.</text>
</comment>
<dbReference type="RefSeq" id="WP_390331503.1">
    <property type="nucleotide sequence ID" value="NZ_JBHRTP010000031.1"/>
</dbReference>
<dbReference type="InterPro" id="IPR050298">
    <property type="entry name" value="Gram-neg_bact_OMP"/>
</dbReference>
<evidence type="ECO:0000256" key="7">
    <source>
        <dbReference type="ARBA" id="ARBA00023065"/>
    </source>
</evidence>
<keyword evidence="3" id="KW-0813">Transport</keyword>
<proteinExistence type="predicted"/>
<evidence type="ECO:0000259" key="12">
    <source>
        <dbReference type="Pfam" id="PF13609"/>
    </source>
</evidence>
<dbReference type="PANTHER" id="PTHR34501">
    <property type="entry name" value="PROTEIN YDDL-RELATED"/>
    <property type="match status" value="1"/>
</dbReference>
<evidence type="ECO:0000313" key="14">
    <source>
        <dbReference type="Proteomes" id="UP001595530"/>
    </source>
</evidence>
<dbReference type="InterPro" id="IPR033900">
    <property type="entry name" value="Gram_neg_porin_domain"/>
</dbReference>
<keyword evidence="5" id="KW-0812">Transmembrane</keyword>
<evidence type="ECO:0000256" key="9">
    <source>
        <dbReference type="ARBA" id="ARBA00023136"/>
    </source>
</evidence>
<feature type="signal peptide" evidence="11">
    <location>
        <begin position="1"/>
        <end position="26"/>
    </location>
</feature>
<evidence type="ECO:0000256" key="11">
    <source>
        <dbReference type="SAM" id="SignalP"/>
    </source>
</evidence>
<keyword evidence="8" id="KW-0626">Porin</keyword>
<accession>A0ABV7F266</accession>
<feature type="domain" description="Porin" evidence="12">
    <location>
        <begin position="15"/>
        <end position="338"/>
    </location>
</feature>
<gene>
    <name evidence="13" type="ORF">ACFOFO_10395</name>
</gene>
<dbReference type="InterPro" id="IPR023614">
    <property type="entry name" value="Porin_dom_sf"/>
</dbReference>
<evidence type="ECO:0000256" key="1">
    <source>
        <dbReference type="ARBA" id="ARBA00004571"/>
    </source>
</evidence>
<dbReference type="SUPFAM" id="SSF56935">
    <property type="entry name" value="Porins"/>
    <property type="match status" value="1"/>
</dbReference>
<keyword evidence="14" id="KW-1185">Reference proteome</keyword>
<name>A0ABV7F266_9BURK</name>
<comment type="caution">
    <text evidence="13">The sequence shown here is derived from an EMBL/GenBank/DDBJ whole genome shotgun (WGS) entry which is preliminary data.</text>
</comment>
<keyword evidence="9" id="KW-0472">Membrane</keyword>
<dbReference type="Proteomes" id="UP001595530">
    <property type="component" value="Unassembled WGS sequence"/>
</dbReference>
<reference evidence="14" key="1">
    <citation type="journal article" date="2019" name="Int. J. Syst. Evol. Microbiol.">
        <title>The Global Catalogue of Microorganisms (GCM) 10K type strain sequencing project: providing services to taxonomists for standard genome sequencing and annotation.</title>
        <authorList>
            <consortium name="The Broad Institute Genomics Platform"/>
            <consortium name="The Broad Institute Genome Sequencing Center for Infectious Disease"/>
            <person name="Wu L."/>
            <person name="Ma J."/>
        </authorList>
    </citation>
    <scope>NUCLEOTIDE SEQUENCE [LARGE SCALE GENOMIC DNA]</scope>
    <source>
        <strain evidence="14">KCTC 42986</strain>
    </source>
</reference>
<dbReference type="CDD" id="cd00342">
    <property type="entry name" value="gram_neg_porins"/>
    <property type="match status" value="1"/>
</dbReference>
<keyword evidence="10" id="KW-0998">Cell outer membrane</keyword>
<evidence type="ECO:0000256" key="2">
    <source>
        <dbReference type="ARBA" id="ARBA00011233"/>
    </source>
</evidence>
<keyword evidence="7" id="KW-0406">Ion transport</keyword>
<organism evidence="13 14">
    <name type="scientific">Undibacterium arcticum</name>
    <dbReference type="NCBI Taxonomy" id="1762892"/>
    <lineage>
        <taxon>Bacteria</taxon>
        <taxon>Pseudomonadati</taxon>
        <taxon>Pseudomonadota</taxon>
        <taxon>Betaproteobacteria</taxon>
        <taxon>Burkholderiales</taxon>
        <taxon>Oxalobacteraceae</taxon>
        <taxon>Undibacterium</taxon>
    </lineage>
</organism>
<feature type="chain" id="PRO_5046358962" evidence="11">
    <location>
        <begin position="27"/>
        <end position="379"/>
    </location>
</feature>
<keyword evidence="6 11" id="KW-0732">Signal</keyword>
<dbReference type="Gene3D" id="2.40.160.10">
    <property type="entry name" value="Porin"/>
    <property type="match status" value="1"/>
</dbReference>
<sequence>MKKILDGQKSILAFMALGAIAGAAHAQSSVTVYGVVDAGIVNVNNQKKSSGGTGNAFAFNTGGLSPSIFGFKGSEDIGGGLKANFNLEGHFFSGTGEGGQWGGLFGRQANVGLSNSYGTLTLGKQYSPAVLAFAATDPRGLKETFSGLLSWALTQSPLNVGTATAPANSNSVIDVFVANAIGVSTKIADVNLSGSYSLGENPGSTAANRVIALGATYAGPVTLSAAYQSENGRPAGLTGGDGVQTRKYSLGAGYTFGDATVTVNYLNDKNSDPASGVELAAYRIYGAGLNYRTSASNSATLAYYYSSNKDGASDTSRTWILSDDYSLSKRTTLYALVAGVNAGSGYTSGAPFGVANNNVFLAAAGKTTTAVQLGINHSF</sequence>
<protein>
    <submittedName>
        <fullName evidence="13">Porin</fullName>
    </submittedName>
</protein>
<dbReference type="EMBL" id="JBHRTP010000031">
    <property type="protein sequence ID" value="MFC3108366.1"/>
    <property type="molecule type" value="Genomic_DNA"/>
</dbReference>
<dbReference type="Pfam" id="PF13609">
    <property type="entry name" value="Porin_4"/>
    <property type="match status" value="1"/>
</dbReference>
<evidence type="ECO:0000256" key="8">
    <source>
        <dbReference type="ARBA" id="ARBA00023114"/>
    </source>
</evidence>
<evidence type="ECO:0000256" key="6">
    <source>
        <dbReference type="ARBA" id="ARBA00022729"/>
    </source>
</evidence>
<comment type="subcellular location">
    <subcellularLocation>
        <location evidence="1">Cell outer membrane</location>
        <topology evidence="1">Multi-pass membrane protein</topology>
    </subcellularLocation>
</comment>
<evidence type="ECO:0000313" key="13">
    <source>
        <dbReference type="EMBL" id="MFC3108366.1"/>
    </source>
</evidence>
<keyword evidence="4" id="KW-1134">Transmembrane beta strand</keyword>